<gene>
    <name evidence="2" type="ORF">QOZ92_001406</name>
</gene>
<dbReference type="EMBL" id="JAUSWG010000005">
    <property type="protein sequence ID" value="MDQ0556292.1"/>
    <property type="molecule type" value="Genomic_DNA"/>
</dbReference>
<organism evidence="2 3">
    <name type="scientific">Paraclostridium ghonii</name>
    <dbReference type="NCBI Taxonomy" id="29358"/>
    <lineage>
        <taxon>Bacteria</taxon>
        <taxon>Bacillati</taxon>
        <taxon>Bacillota</taxon>
        <taxon>Clostridia</taxon>
        <taxon>Peptostreptococcales</taxon>
        <taxon>Peptostreptococcaceae</taxon>
        <taxon>Paraclostridium</taxon>
    </lineage>
</organism>
<keyword evidence="3" id="KW-1185">Reference proteome</keyword>
<dbReference type="PANTHER" id="PTHR40076:SF1">
    <property type="entry name" value="MEMBRANE PROTEIN"/>
    <property type="match status" value="1"/>
</dbReference>
<evidence type="ECO:0000313" key="3">
    <source>
        <dbReference type="Proteomes" id="UP001232584"/>
    </source>
</evidence>
<dbReference type="RefSeq" id="WP_307505206.1">
    <property type="nucleotide sequence ID" value="NZ_BAAACE010000021.1"/>
</dbReference>
<dbReference type="Pfam" id="PF06161">
    <property type="entry name" value="DUF975"/>
    <property type="match status" value="1"/>
</dbReference>
<sequence length="376" mass="42892">MSKSELRVGMKEEARRQLADNKTDMMIATVLVGIIAFIPEFLNEEIFTSYRIILLISIISTIISAPLVIGLNMISLDCVRGEKIKVKDILKGFNRLYQSYGYVLIQMSITFILTGPLVAIPLFLVKDTHTKITMITLISSLSNMFFSIVFSQLQYVVADKKDISLIEATKKSIFIIKNYIWDYILLSLSFIGWMVLVAFTFGIAYIWVGPYIQLTFTNFYEYIKKDELDSYKKSKNNSLKVGLLVGALLCSYTLIEDNITQKILTPPVIKKVLEENNLKLISFNEETSYYISKEESIEYRIEPKYTNLSDLSKYTVVVKNHPLDSKKGDRVNSTVIYIISDGDKLLGVSCEPNDSKKKIEHYNSIPGKYDIKGNKL</sequence>
<evidence type="ECO:0000313" key="2">
    <source>
        <dbReference type="EMBL" id="MDQ0556292.1"/>
    </source>
</evidence>
<dbReference type="PANTHER" id="PTHR40076">
    <property type="entry name" value="MEMBRANE PROTEIN-RELATED"/>
    <property type="match status" value="1"/>
</dbReference>
<keyword evidence="1" id="KW-1133">Transmembrane helix</keyword>
<feature type="transmembrane region" description="Helical" evidence="1">
    <location>
        <begin position="137"/>
        <end position="158"/>
    </location>
</feature>
<dbReference type="InterPro" id="IPR010380">
    <property type="entry name" value="DUF975"/>
</dbReference>
<dbReference type="Proteomes" id="UP001232584">
    <property type="component" value="Unassembled WGS sequence"/>
</dbReference>
<name>A0ABU0MZF5_9FIRM</name>
<keyword evidence="1" id="KW-0812">Transmembrane</keyword>
<protein>
    <submittedName>
        <fullName evidence="2">Membrane protein</fullName>
    </submittedName>
</protein>
<keyword evidence="1" id="KW-0472">Membrane</keyword>
<comment type="caution">
    <text evidence="2">The sequence shown here is derived from an EMBL/GenBank/DDBJ whole genome shotgun (WGS) entry which is preliminary data.</text>
</comment>
<reference evidence="2 3" key="1">
    <citation type="submission" date="2023-07" db="EMBL/GenBank/DDBJ databases">
        <title>Genomic Encyclopedia of Type Strains, Phase IV (KMG-IV): sequencing the most valuable type-strain genomes for metagenomic binning, comparative biology and taxonomic classification.</title>
        <authorList>
            <person name="Goeker M."/>
        </authorList>
    </citation>
    <scope>NUCLEOTIDE SEQUENCE [LARGE SCALE GENOMIC DNA]</scope>
    <source>
        <strain evidence="2 3">DSM 15049</strain>
    </source>
</reference>
<evidence type="ECO:0000256" key="1">
    <source>
        <dbReference type="SAM" id="Phobius"/>
    </source>
</evidence>
<proteinExistence type="predicted"/>
<accession>A0ABU0MZF5</accession>
<feature type="transmembrane region" description="Helical" evidence="1">
    <location>
        <begin position="21"/>
        <end position="38"/>
    </location>
</feature>
<feature type="transmembrane region" description="Helical" evidence="1">
    <location>
        <begin position="179"/>
        <end position="208"/>
    </location>
</feature>
<feature type="transmembrane region" description="Helical" evidence="1">
    <location>
        <begin position="50"/>
        <end position="79"/>
    </location>
</feature>
<feature type="transmembrane region" description="Helical" evidence="1">
    <location>
        <begin position="100"/>
        <end position="125"/>
    </location>
</feature>